<comment type="caution">
    <text evidence="2">The sequence shown here is derived from an EMBL/GenBank/DDBJ whole genome shotgun (WGS) entry which is preliminary data.</text>
</comment>
<sequence>MRDSLRKPDISIVHQGVPTHPLQRSSHDHISHGNDKMICMAENKLKDKKAAVKQLEGYARDYGYESSPLMRLFTSVVGDRGLKVAMFRFEEKSDRLVPITDKDPSDGAVSYPACCDESMIQFALEVQSNEKSLQATTYLVLLVCTFVTLTLLKRPKNLGKTRAARS</sequence>
<dbReference type="AlphaFoldDB" id="A0A9P5U8S8"/>
<keyword evidence="1" id="KW-0472">Membrane</keyword>
<keyword evidence="1" id="KW-1133">Transmembrane helix</keyword>
<keyword evidence="3" id="KW-1185">Reference proteome</keyword>
<feature type="transmembrane region" description="Helical" evidence="1">
    <location>
        <begin position="135"/>
        <end position="152"/>
    </location>
</feature>
<proteinExistence type="predicted"/>
<protein>
    <submittedName>
        <fullName evidence="2">Uncharacterized protein</fullName>
    </submittedName>
</protein>
<dbReference type="OrthoDB" id="3031075at2759"/>
<reference evidence="2" key="1">
    <citation type="submission" date="2020-11" db="EMBL/GenBank/DDBJ databases">
        <authorList>
            <consortium name="DOE Joint Genome Institute"/>
            <person name="Ahrendt S."/>
            <person name="Riley R."/>
            <person name="Andreopoulos W."/>
            <person name="Labutti K."/>
            <person name="Pangilinan J."/>
            <person name="Ruiz-Duenas F.J."/>
            <person name="Barrasa J.M."/>
            <person name="Sanchez-Garcia M."/>
            <person name="Camarero S."/>
            <person name="Miyauchi S."/>
            <person name="Serrano A."/>
            <person name="Linde D."/>
            <person name="Babiker R."/>
            <person name="Drula E."/>
            <person name="Ayuso-Fernandez I."/>
            <person name="Pacheco R."/>
            <person name="Padilla G."/>
            <person name="Ferreira P."/>
            <person name="Barriuso J."/>
            <person name="Kellner H."/>
            <person name="Castanera R."/>
            <person name="Alfaro M."/>
            <person name="Ramirez L."/>
            <person name="Pisabarro A.G."/>
            <person name="Kuo A."/>
            <person name="Tritt A."/>
            <person name="Lipzen A."/>
            <person name="He G."/>
            <person name="Yan M."/>
            <person name="Ng V."/>
            <person name="Cullen D."/>
            <person name="Martin F."/>
            <person name="Rosso M.-N."/>
            <person name="Henrissat B."/>
            <person name="Hibbett D."/>
            <person name="Martinez A.T."/>
            <person name="Grigoriev I.V."/>
        </authorList>
    </citation>
    <scope>NUCLEOTIDE SEQUENCE</scope>
    <source>
        <strain evidence="2">AH 40177</strain>
    </source>
</reference>
<evidence type="ECO:0000313" key="2">
    <source>
        <dbReference type="EMBL" id="KAF9070204.1"/>
    </source>
</evidence>
<keyword evidence="1" id="KW-0812">Transmembrane</keyword>
<evidence type="ECO:0000313" key="3">
    <source>
        <dbReference type="Proteomes" id="UP000772434"/>
    </source>
</evidence>
<gene>
    <name evidence="2" type="ORF">BDP27DRAFT_1420243</name>
</gene>
<organism evidence="2 3">
    <name type="scientific">Rhodocollybia butyracea</name>
    <dbReference type="NCBI Taxonomy" id="206335"/>
    <lineage>
        <taxon>Eukaryota</taxon>
        <taxon>Fungi</taxon>
        <taxon>Dikarya</taxon>
        <taxon>Basidiomycota</taxon>
        <taxon>Agaricomycotina</taxon>
        <taxon>Agaricomycetes</taxon>
        <taxon>Agaricomycetidae</taxon>
        <taxon>Agaricales</taxon>
        <taxon>Marasmiineae</taxon>
        <taxon>Omphalotaceae</taxon>
        <taxon>Rhodocollybia</taxon>
    </lineage>
</organism>
<evidence type="ECO:0000256" key="1">
    <source>
        <dbReference type="SAM" id="Phobius"/>
    </source>
</evidence>
<dbReference type="EMBL" id="JADNRY010000043">
    <property type="protein sequence ID" value="KAF9070204.1"/>
    <property type="molecule type" value="Genomic_DNA"/>
</dbReference>
<dbReference type="Proteomes" id="UP000772434">
    <property type="component" value="Unassembled WGS sequence"/>
</dbReference>
<accession>A0A9P5U8S8</accession>
<name>A0A9P5U8S8_9AGAR</name>